<dbReference type="Pfam" id="PF17766">
    <property type="entry name" value="fn3_6"/>
    <property type="match status" value="1"/>
</dbReference>
<comment type="caution">
    <text evidence="3">The sequence shown here is derived from an EMBL/GenBank/DDBJ whole genome shotgun (WGS) entry which is preliminary data.</text>
</comment>
<evidence type="ECO:0000256" key="1">
    <source>
        <dbReference type="SAM" id="MobiDB-lite"/>
    </source>
</evidence>
<keyword evidence="4" id="KW-1185">Reference proteome</keyword>
<dbReference type="OrthoDB" id="4803627at2759"/>
<dbReference type="Gene3D" id="2.60.40.2310">
    <property type="match status" value="1"/>
</dbReference>
<feature type="domain" description="Subtilisin-like protease fibronectin type-III" evidence="2">
    <location>
        <begin position="2"/>
        <end position="59"/>
    </location>
</feature>
<feature type="region of interest" description="Disordered" evidence="1">
    <location>
        <begin position="74"/>
        <end position="94"/>
    </location>
</feature>
<proteinExistence type="predicted"/>
<gene>
    <name evidence="3" type="ORF">CJ030_MR4G021160</name>
</gene>
<sequence length="94" mass="10436">MPTSIAVTVEPSVLSFSAIGEKKSFKVHVYGPNIAQQPITSGEIMWDDGVHFVRSPLVVFTVLPGSPYPAFSTRQKKPFSRDSSMHHKNWILGH</sequence>
<dbReference type="Proteomes" id="UP000516437">
    <property type="component" value="Chromosome 4"/>
</dbReference>
<accession>A0A6A1VW44</accession>
<dbReference type="EMBL" id="RXIC02000022">
    <property type="protein sequence ID" value="KAB1217161.1"/>
    <property type="molecule type" value="Genomic_DNA"/>
</dbReference>
<evidence type="ECO:0000313" key="3">
    <source>
        <dbReference type="EMBL" id="KAB1217161.1"/>
    </source>
</evidence>
<name>A0A6A1VW44_9ROSI</name>
<dbReference type="AlphaFoldDB" id="A0A6A1VW44"/>
<organism evidence="3 4">
    <name type="scientific">Morella rubra</name>
    <name type="common">Chinese bayberry</name>
    <dbReference type="NCBI Taxonomy" id="262757"/>
    <lineage>
        <taxon>Eukaryota</taxon>
        <taxon>Viridiplantae</taxon>
        <taxon>Streptophyta</taxon>
        <taxon>Embryophyta</taxon>
        <taxon>Tracheophyta</taxon>
        <taxon>Spermatophyta</taxon>
        <taxon>Magnoliopsida</taxon>
        <taxon>eudicotyledons</taxon>
        <taxon>Gunneridae</taxon>
        <taxon>Pentapetalae</taxon>
        <taxon>rosids</taxon>
        <taxon>fabids</taxon>
        <taxon>Fagales</taxon>
        <taxon>Myricaceae</taxon>
        <taxon>Morella</taxon>
    </lineage>
</organism>
<evidence type="ECO:0000313" key="4">
    <source>
        <dbReference type="Proteomes" id="UP000516437"/>
    </source>
</evidence>
<evidence type="ECO:0000259" key="2">
    <source>
        <dbReference type="Pfam" id="PF17766"/>
    </source>
</evidence>
<dbReference type="InterPro" id="IPR041469">
    <property type="entry name" value="Subtilisin-like_FN3"/>
</dbReference>
<reference evidence="3 4" key="1">
    <citation type="journal article" date="2019" name="Plant Biotechnol. J.">
        <title>The red bayberry genome and genetic basis of sex determination.</title>
        <authorList>
            <person name="Jia H.M."/>
            <person name="Jia H.J."/>
            <person name="Cai Q.L."/>
            <person name="Wang Y."/>
            <person name="Zhao H.B."/>
            <person name="Yang W.F."/>
            <person name="Wang G.Y."/>
            <person name="Li Y.H."/>
            <person name="Zhan D.L."/>
            <person name="Shen Y.T."/>
            <person name="Niu Q.F."/>
            <person name="Chang L."/>
            <person name="Qiu J."/>
            <person name="Zhao L."/>
            <person name="Xie H.B."/>
            <person name="Fu W.Y."/>
            <person name="Jin J."/>
            <person name="Li X.W."/>
            <person name="Jiao Y."/>
            <person name="Zhou C.C."/>
            <person name="Tu T."/>
            <person name="Chai C.Y."/>
            <person name="Gao J.L."/>
            <person name="Fan L.J."/>
            <person name="van de Weg E."/>
            <person name="Wang J.Y."/>
            <person name="Gao Z.S."/>
        </authorList>
    </citation>
    <scope>NUCLEOTIDE SEQUENCE [LARGE SCALE GENOMIC DNA]</scope>
    <source>
        <tissue evidence="3">Leaves</tissue>
    </source>
</reference>
<protein>
    <submittedName>
        <fullName evidence="3">Cucumisin</fullName>
    </submittedName>
</protein>